<dbReference type="PANTHER" id="PTHR31793">
    <property type="entry name" value="4-HYDROXYBENZOYL-COA THIOESTERASE FAMILY MEMBER"/>
    <property type="match status" value="1"/>
</dbReference>
<dbReference type="PANTHER" id="PTHR31793:SF39">
    <property type="entry name" value="THIOESTERASE_THIOL ESTER DEHYDRASE-ISOMERASE"/>
    <property type="match status" value="1"/>
</dbReference>
<evidence type="ECO:0000313" key="2">
    <source>
        <dbReference type="Proteomes" id="UP000319160"/>
    </source>
</evidence>
<keyword evidence="2" id="KW-1185">Reference proteome</keyword>
<protein>
    <recommendedName>
        <fullName evidence="3">Thioesterase domain-containing protein</fullName>
    </recommendedName>
</protein>
<sequence length="285" mass="32884">MRHRLSRVNFTASFCAPPALYHRCAQAVRAPFSTNAAPTQQAPPTRWVSDVRSRIGKCINFGCEAAQIQRAARILDILAREWRVLSAVSEGFLTGGRRGLENQQVVWGEMDSFGHVNNTVYIRYAESARVNWILRFASQDPKHRVAWNELMQPKSIGLIMKSIKADFKFPMTAPDTISVYHKLRICPEAHHTSLVLDCIILSHRQRRIAARTFEDVTIYDYRDAKKTVLPGFMLDVLHDTWRQQEEQRDWARERIWDLLREVKILEKETYGEDAVEDLEDLGAGF</sequence>
<reference evidence="2" key="1">
    <citation type="submission" date="2019-06" db="EMBL/GenBank/DDBJ databases">
        <title>Draft genome sequence of the griseofulvin-producing fungus Xylaria cubensis strain G536.</title>
        <authorList>
            <person name="Mead M.E."/>
            <person name="Raja H.A."/>
            <person name="Steenwyk J.L."/>
            <person name="Knowles S.L."/>
            <person name="Oberlies N.H."/>
            <person name="Rokas A."/>
        </authorList>
    </citation>
    <scope>NUCLEOTIDE SEQUENCE [LARGE SCALE GENOMIC DNA]</scope>
    <source>
        <strain evidence="2">G536</strain>
    </source>
</reference>
<dbReference type="Gene3D" id="3.10.129.10">
    <property type="entry name" value="Hotdog Thioesterase"/>
    <property type="match status" value="1"/>
</dbReference>
<dbReference type="Proteomes" id="UP000319160">
    <property type="component" value="Unassembled WGS sequence"/>
</dbReference>
<dbReference type="AlphaFoldDB" id="A0A553HYH1"/>
<dbReference type="InterPro" id="IPR050563">
    <property type="entry name" value="4-hydroxybenzoyl-CoA_TE"/>
</dbReference>
<dbReference type="CDD" id="cd00586">
    <property type="entry name" value="4HBT"/>
    <property type="match status" value="1"/>
</dbReference>
<dbReference type="GO" id="GO:0047617">
    <property type="term" value="F:fatty acyl-CoA hydrolase activity"/>
    <property type="evidence" value="ECO:0007669"/>
    <property type="project" value="TreeGrafter"/>
</dbReference>
<comment type="caution">
    <text evidence="1">The sequence shown here is derived from an EMBL/GenBank/DDBJ whole genome shotgun (WGS) entry which is preliminary data.</text>
</comment>
<dbReference type="SUPFAM" id="SSF54637">
    <property type="entry name" value="Thioesterase/thiol ester dehydrase-isomerase"/>
    <property type="match status" value="1"/>
</dbReference>
<gene>
    <name evidence="1" type="ORF">FHL15_006142</name>
</gene>
<dbReference type="InterPro" id="IPR029069">
    <property type="entry name" value="HotDog_dom_sf"/>
</dbReference>
<dbReference type="OrthoDB" id="5538558at2759"/>
<dbReference type="EMBL" id="VFLP01000032">
    <property type="protein sequence ID" value="TRX93004.1"/>
    <property type="molecule type" value="Genomic_DNA"/>
</dbReference>
<accession>A0A553HYH1</accession>
<proteinExistence type="predicted"/>
<evidence type="ECO:0000313" key="1">
    <source>
        <dbReference type="EMBL" id="TRX93004.1"/>
    </source>
</evidence>
<evidence type="ECO:0008006" key="3">
    <source>
        <dbReference type="Google" id="ProtNLM"/>
    </source>
</evidence>
<name>A0A553HYH1_9PEZI</name>
<dbReference type="Pfam" id="PF13279">
    <property type="entry name" value="4HBT_2"/>
    <property type="match status" value="1"/>
</dbReference>
<organism evidence="1 2">
    <name type="scientific">Xylaria flabelliformis</name>
    <dbReference type="NCBI Taxonomy" id="2512241"/>
    <lineage>
        <taxon>Eukaryota</taxon>
        <taxon>Fungi</taxon>
        <taxon>Dikarya</taxon>
        <taxon>Ascomycota</taxon>
        <taxon>Pezizomycotina</taxon>
        <taxon>Sordariomycetes</taxon>
        <taxon>Xylariomycetidae</taxon>
        <taxon>Xylariales</taxon>
        <taxon>Xylariaceae</taxon>
        <taxon>Xylaria</taxon>
    </lineage>
</organism>